<dbReference type="STRING" id="4097.A0A1S4C7Y1"/>
<keyword evidence="1" id="KW-0479">Metal-binding</keyword>
<dbReference type="SUPFAM" id="SSF159042">
    <property type="entry name" value="Plus3-like"/>
    <property type="match status" value="1"/>
</dbReference>
<dbReference type="CDD" id="cd15568">
    <property type="entry name" value="PHD5_NSD"/>
    <property type="match status" value="1"/>
</dbReference>
<dbReference type="Gene3D" id="3.90.70.200">
    <property type="entry name" value="Plus-3 domain"/>
    <property type="match status" value="1"/>
</dbReference>
<evidence type="ECO:0000256" key="2">
    <source>
        <dbReference type="ARBA" id="ARBA00022771"/>
    </source>
</evidence>
<gene>
    <name evidence="7" type="primary">LOC107816092</name>
</gene>
<dbReference type="Pfam" id="PF22908">
    <property type="entry name" value="PHD_NSD"/>
    <property type="match status" value="1"/>
</dbReference>
<dbReference type="PROSITE" id="PS51925">
    <property type="entry name" value="SWIB_MDM2"/>
    <property type="match status" value="1"/>
</dbReference>
<dbReference type="PaxDb" id="4097-A0A1S4C7Y1"/>
<evidence type="ECO:0000313" key="7">
    <source>
        <dbReference type="RefSeq" id="XP_016497253.1"/>
    </source>
</evidence>
<feature type="domain" description="Plus3" evidence="5">
    <location>
        <begin position="398"/>
        <end position="526"/>
    </location>
</feature>
<evidence type="ECO:0000256" key="4">
    <source>
        <dbReference type="SAM" id="MobiDB-lite"/>
    </source>
</evidence>
<evidence type="ECO:0000259" key="5">
    <source>
        <dbReference type="PROSITE" id="PS51360"/>
    </source>
</evidence>
<feature type="region of interest" description="Disordered" evidence="4">
    <location>
        <begin position="666"/>
        <end position="692"/>
    </location>
</feature>
<dbReference type="InterPro" id="IPR011011">
    <property type="entry name" value="Znf_FYVE_PHD"/>
</dbReference>
<dbReference type="Gene3D" id="1.10.245.10">
    <property type="entry name" value="SWIB/MDM2 domain"/>
    <property type="match status" value="1"/>
</dbReference>
<dbReference type="RefSeq" id="XP_016497253.1">
    <property type="nucleotide sequence ID" value="XM_016641767.1"/>
</dbReference>
<dbReference type="SMART" id="SM00249">
    <property type="entry name" value="PHD"/>
    <property type="match status" value="1"/>
</dbReference>
<dbReference type="KEGG" id="nta:107816092"/>
<protein>
    <submittedName>
        <fullName evidence="7">Zinc finger CCCH domain-containing protein 19-like isoform X1</fullName>
    </submittedName>
</protein>
<dbReference type="InterPro" id="IPR013083">
    <property type="entry name" value="Znf_RING/FYVE/PHD"/>
</dbReference>
<dbReference type="PANTHER" id="PTHR46851:SF15">
    <property type="entry name" value="ZINC FINGER CCCH DOMAIN-CONTAINING PROTEIN 19-LIKE ISOFORM X1"/>
    <property type="match status" value="1"/>
</dbReference>
<feature type="compositionally biased region" description="Acidic residues" evidence="4">
    <location>
        <begin position="199"/>
        <end position="222"/>
    </location>
</feature>
<dbReference type="PROSITE" id="PS51360">
    <property type="entry name" value="PLUS3"/>
    <property type="match status" value="1"/>
</dbReference>
<reference evidence="7" key="1">
    <citation type="submission" date="2025-08" db="UniProtKB">
        <authorList>
            <consortium name="RefSeq"/>
        </authorList>
    </citation>
    <scope>IDENTIFICATION</scope>
</reference>
<feature type="compositionally biased region" description="Polar residues" evidence="4">
    <location>
        <begin position="634"/>
        <end position="647"/>
    </location>
</feature>
<dbReference type="GO" id="GO:0003677">
    <property type="term" value="F:DNA binding"/>
    <property type="evidence" value="ECO:0007669"/>
    <property type="project" value="InterPro"/>
</dbReference>
<sequence>MKWVSGNKLLAYIYQRTSMAKKRGRPRKLKKEEIAEDWCFECKDGGELMICDYGQCLKAYHPECVGIADSFLTSDKRWICGWHKCLVCQRSPNYHCYCCDRAVCSRCIGRVEFVLLKGKYGFCNNCLKLALLVEEDVNVDSDGESVDLRDRETYEGLFREYYEIVKEKEGFDKNSVLAAKAQLDKEKSCRINSDSDKCSDEEDEFSEEEDEQLASDDGDLNDGEPYKKGLKKKRCTQQKAKMQRTVKSKKNEFVGWGSKALIDFLQFIGQDTREKLSQYDVTSIISKYVKEHNLIHPVKKKRIVCDVWLQAVFGKKEVNRHRIYSLLDSHFVENEERSEKDELDHDLEDNDTEKVAEKKAEQNKMSSVKYSTAAQSPPEQNKMFSVKYSTAVKSPFAALIPENIKLVYLKRSLVLEIIKQPQPIETKIIGSFVRIKLDPCDYKRSNSHQLVQIAGIKHGSSDNCNSEIFLQVSNMSTDVCLTMLSDDEFSREECDDLREKVKKGLLKKPTIVELEQKAKILHEDITKHRIARELDLLKKLIDRANEKGWRYELFRHLERKKLLQQPSYLSCVLQNIPGVIPEEVELEALAKDESDGNEMQQCSDKTTPPKQNILGVIPEEVELEALAKDESDGNEMQQCSDKTTPPKQNILGVIPEEVELEALAKDESDGNEMQQCSDKTTPPKQNISGVIPVEEELEALDKDKKDCSQMQQWLDETTKVVICKEEDGAAREPSPSKLQ</sequence>
<dbReference type="Pfam" id="PF25980">
    <property type="entry name" value="NERD_plant"/>
    <property type="match status" value="1"/>
</dbReference>
<proteinExistence type="predicted"/>
<dbReference type="InterPro" id="IPR036128">
    <property type="entry name" value="Plus3-like_sf"/>
</dbReference>
<evidence type="ECO:0000256" key="3">
    <source>
        <dbReference type="ARBA" id="ARBA00022833"/>
    </source>
</evidence>
<dbReference type="Gene3D" id="3.30.40.10">
    <property type="entry name" value="Zinc/RING finger domain, C3HC4 (zinc finger)"/>
    <property type="match status" value="1"/>
</dbReference>
<feature type="compositionally biased region" description="Polar residues" evidence="4">
    <location>
        <begin position="363"/>
        <end position="376"/>
    </location>
</feature>
<dbReference type="GO" id="GO:0008270">
    <property type="term" value="F:zinc ion binding"/>
    <property type="evidence" value="ECO:0007669"/>
    <property type="project" value="UniProtKB-KW"/>
</dbReference>
<dbReference type="InterPro" id="IPR001965">
    <property type="entry name" value="Znf_PHD"/>
</dbReference>
<feature type="compositionally biased region" description="Polar residues" evidence="4">
    <location>
        <begin position="597"/>
        <end position="610"/>
    </location>
</feature>
<dbReference type="SUPFAM" id="SSF47592">
    <property type="entry name" value="SWIB/MDM2 domain"/>
    <property type="match status" value="1"/>
</dbReference>
<keyword evidence="2" id="KW-0863">Zinc-finger</keyword>
<dbReference type="Pfam" id="PF02201">
    <property type="entry name" value="SWIB"/>
    <property type="match status" value="1"/>
</dbReference>
<dbReference type="Pfam" id="PF03126">
    <property type="entry name" value="Plus-3"/>
    <property type="match status" value="1"/>
</dbReference>
<dbReference type="InterPro" id="IPR058668">
    <property type="entry name" value="NERD_dom"/>
</dbReference>
<dbReference type="PANTHER" id="PTHR46851">
    <property type="entry name" value="OS01G0884500 PROTEIN"/>
    <property type="match status" value="1"/>
</dbReference>
<dbReference type="InterPro" id="IPR036885">
    <property type="entry name" value="SWIB_MDM2_dom_sf"/>
</dbReference>
<dbReference type="SMART" id="SM00719">
    <property type="entry name" value="Plus3"/>
    <property type="match status" value="1"/>
</dbReference>
<evidence type="ECO:0000256" key="1">
    <source>
        <dbReference type="ARBA" id="ARBA00022723"/>
    </source>
</evidence>
<dbReference type="InterPro" id="IPR055198">
    <property type="entry name" value="NSD_PHD"/>
</dbReference>
<name>A0A1S4C7Y1_TOBAC</name>
<feature type="region of interest" description="Disordered" evidence="4">
    <location>
        <begin position="356"/>
        <end position="376"/>
    </location>
</feature>
<keyword evidence="3" id="KW-0862">Zinc</keyword>
<dbReference type="SMR" id="A0A1S4C7Y1"/>
<dbReference type="InterPro" id="IPR045894">
    <property type="entry name" value="At5g08430-like"/>
</dbReference>
<dbReference type="AlphaFoldDB" id="A0A1S4C7Y1"/>
<dbReference type="InterPro" id="IPR004343">
    <property type="entry name" value="Plus-3_dom"/>
</dbReference>
<accession>A0A1S4C7Y1</accession>
<dbReference type="OrthoDB" id="1870062at2759"/>
<feature type="region of interest" description="Disordered" evidence="4">
    <location>
        <begin position="191"/>
        <end position="232"/>
    </location>
</feature>
<dbReference type="InterPro" id="IPR003121">
    <property type="entry name" value="SWIB_MDM2_domain"/>
</dbReference>
<evidence type="ECO:0000259" key="6">
    <source>
        <dbReference type="PROSITE" id="PS51925"/>
    </source>
</evidence>
<dbReference type="SUPFAM" id="SSF57903">
    <property type="entry name" value="FYVE/PHD zinc finger"/>
    <property type="match status" value="1"/>
</dbReference>
<dbReference type="CDD" id="cd10567">
    <property type="entry name" value="SWIB-MDM2_like"/>
    <property type="match status" value="1"/>
</dbReference>
<organism evidence="7">
    <name type="scientific">Nicotiana tabacum</name>
    <name type="common">Common tobacco</name>
    <dbReference type="NCBI Taxonomy" id="4097"/>
    <lineage>
        <taxon>Eukaryota</taxon>
        <taxon>Viridiplantae</taxon>
        <taxon>Streptophyta</taxon>
        <taxon>Embryophyta</taxon>
        <taxon>Tracheophyta</taxon>
        <taxon>Spermatophyta</taxon>
        <taxon>Magnoliopsida</taxon>
        <taxon>eudicotyledons</taxon>
        <taxon>Gunneridae</taxon>
        <taxon>Pentapetalae</taxon>
        <taxon>asterids</taxon>
        <taxon>lamiids</taxon>
        <taxon>Solanales</taxon>
        <taxon>Solanaceae</taxon>
        <taxon>Nicotianoideae</taxon>
        <taxon>Nicotianeae</taxon>
        <taxon>Nicotiana</taxon>
    </lineage>
</organism>
<feature type="region of interest" description="Disordered" evidence="4">
    <location>
        <begin position="629"/>
        <end position="650"/>
    </location>
</feature>
<feature type="region of interest" description="Disordered" evidence="4">
    <location>
        <begin position="592"/>
        <end position="611"/>
    </location>
</feature>
<feature type="compositionally biased region" description="Polar residues" evidence="4">
    <location>
        <begin position="671"/>
        <end position="688"/>
    </location>
</feature>
<feature type="domain" description="DM2" evidence="6">
    <location>
        <begin position="253"/>
        <end position="333"/>
    </location>
</feature>